<evidence type="ECO:0000256" key="3">
    <source>
        <dbReference type="ARBA" id="ARBA00022840"/>
    </source>
</evidence>
<keyword evidence="6" id="KW-1185">Reference proteome</keyword>
<evidence type="ECO:0000313" key="6">
    <source>
        <dbReference type="Proteomes" id="UP001231370"/>
    </source>
</evidence>
<dbReference type="EMBL" id="JAQPOK010000076">
    <property type="protein sequence ID" value="MDJ1179124.1"/>
    <property type="molecule type" value="Genomic_DNA"/>
</dbReference>
<dbReference type="RefSeq" id="WP_283762435.1">
    <property type="nucleotide sequence ID" value="NZ_JAQPOK010000076.1"/>
</dbReference>
<feature type="domain" description="DALR anticodon binding" evidence="4">
    <location>
        <begin position="124"/>
        <end position="259"/>
    </location>
</feature>
<dbReference type="SMART" id="SM00836">
    <property type="entry name" value="DALR_1"/>
    <property type="match status" value="1"/>
</dbReference>
<proteinExistence type="predicted"/>
<dbReference type="Proteomes" id="UP001231370">
    <property type="component" value="Unassembled WGS sequence"/>
</dbReference>
<dbReference type="SUPFAM" id="SSF47323">
    <property type="entry name" value="Anticodon-binding domain of a subclass of class I aminoacyl-tRNA synthetases"/>
    <property type="match status" value="1"/>
</dbReference>
<dbReference type="InterPro" id="IPR009080">
    <property type="entry name" value="tRNAsynth_Ia_anticodon-bd"/>
</dbReference>
<protein>
    <recommendedName>
        <fullName evidence="4">DALR anticodon binding domain-containing protein</fullName>
    </recommendedName>
</protein>
<evidence type="ECO:0000259" key="4">
    <source>
        <dbReference type="SMART" id="SM00836"/>
    </source>
</evidence>
<evidence type="ECO:0000256" key="1">
    <source>
        <dbReference type="ARBA" id="ARBA00022598"/>
    </source>
</evidence>
<dbReference type="InterPro" id="IPR005148">
    <property type="entry name" value="Arg-tRNA-synth_N"/>
</dbReference>
<dbReference type="InterPro" id="IPR008909">
    <property type="entry name" value="DALR_anticod-bd"/>
</dbReference>
<keyword evidence="1" id="KW-0436">Ligase</keyword>
<name>A0ABT7BIY9_9CYAN</name>
<gene>
    <name evidence="5" type="ORF">PJF56_09625</name>
</gene>
<reference evidence="5 6" key="1">
    <citation type="submission" date="2023-01" db="EMBL/GenBank/DDBJ databases">
        <title>Novel diversity within Roseofilum (Cyanobacteria; Desertifilaceae) from marine benthic mats with descriptions of four novel species.</title>
        <authorList>
            <person name="Wang Y."/>
            <person name="Berthold D.E."/>
            <person name="Hu J."/>
            <person name="Lefler F.W."/>
            <person name="Laughinghouse H.D. IV."/>
        </authorList>
    </citation>
    <scope>NUCLEOTIDE SEQUENCE [LARGE SCALE GENOMIC DNA]</scope>
    <source>
        <strain evidence="5 6">BLCC-M91</strain>
    </source>
</reference>
<evidence type="ECO:0000256" key="2">
    <source>
        <dbReference type="ARBA" id="ARBA00022741"/>
    </source>
</evidence>
<evidence type="ECO:0000313" key="5">
    <source>
        <dbReference type="EMBL" id="MDJ1179124.1"/>
    </source>
</evidence>
<keyword evidence="3" id="KW-0067">ATP-binding</keyword>
<organism evidence="5 6">
    <name type="scientific">Roseofilum halophilum BLCC-M91</name>
    <dbReference type="NCBI Taxonomy" id="3022259"/>
    <lineage>
        <taxon>Bacteria</taxon>
        <taxon>Bacillati</taxon>
        <taxon>Cyanobacteriota</taxon>
        <taxon>Cyanophyceae</taxon>
        <taxon>Desertifilales</taxon>
        <taxon>Desertifilaceae</taxon>
        <taxon>Roseofilum</taxon>
        <taxon>Roseofilum halophilum</taxon>
    </lineage>
</organism>
<dbReference type="Gene3D" id="1.10.730.10">
    <property type="entry name" value="Isoleucyl-tRNA Synthetase, Domain 1"/>
    <property type="match status" value="1"/>
</dbReference>
<dbReference type="Pfam" id="PF03485">
    <property type="entry name" value="Arg_tRNA_synt_N"/>
    <property type="match status" value="1"/>
</dbReference>
<sequence length="259" mass="28888">MKQSLQVAIHQGIEASFAGLSWEQIPVELLPEHQPLGYQSAIALKLSAYSDRPPVDLAEELLEFLSVQEHLSGFSLSLRSPGWIQFHYGDLALVKQLQALPLTPLTLAHHTPFVDPHSPEVLTWQVAHARCCALLRLAEHGGLIALEPSTLKIVQPHPIPWLDGGYFQLVHPSEHTLIRSLLYIWDTLHDEPTASRLLSLTRTLSQDILRFEQNCRIWGSTLKENPPLSLSRLGLLAMGGKTLKTLLEQGLTLSAPPEW</sequence>
<keyword evidence="2" id="KW-0547">Nucleotide-binding</keyword>
<accession>A0ABT7BIY9</accession>
<comment type="caution">
    <text evidence="5">The sequence shown here is derived from an EMBL/GenBank/DDBJ whole genome shotgun (WGS) entry which is preliminary data.</text>
</comment>